<evidence type="ECO:0000256" key="1">
    <source>
        <dbReference type="ARBA" id="ARBA00001974"/>
    </source>
</evidence>
<dbReference type="GO" id="GO:0006072">
    <property type="term" value="P:glycerol-3-phosphate metabolic process"/>
    <property type="evidence" value="ECO:0007669"/>
    <property type="project" value="InterPro"/>
</dbReference>
<comment type="caution">
    <text evidence="8">The sequence shown here is derived from an EMBL/GenBank/DDBJ whole genome shotgun (WGS) entry which is preliminary data.</text>
</comment>
<dbReference type="GO" id="GO:0004368">
    <property type="term" value="F:glycerol-3-phosphate dehydrogenase (quinone) activity"/>
    <property type="evidence" value="ECO:0007669"/>
    <property type="project" value="InterPro"/>
</dbReference>
<keyword evidence="9" id="KW-1185">Reference proteome</keyword>
<dbReference type="Gene3D" id="1.10.8.870">
    <property type="entry name" value="Alpha-glycerophosphate oxidase, cap domain"/>
    <property type="match status" value="1"/>
</dbReference>
<proteinExistence type="inferred from homology"/>
<keyword evidence="4" id="KW-0274">FAD</keyword>
<reference evidence="8 9" key="1">
    <citation type="submission" date="2017-10" db="EMBL/GenBank/DDBJ databases">
        <title>The draft genome sequence of Lewinella nigricans NBRC 102662.</title>
        <authorList>
            <person name="Wang K."/>
        </authorList>
    </citation>
    <scope>NUCLEOTIDE SEQUENCE [LARGE SCALE GENOMIC DNA]</scope>
    <source>
        <strain evidence="8 9">NBRC 102662</strain>
    </source>
</reference>
<accession>A0A2D0N5K8</accession>
<dbReference type="Gene3D" id="3.50.50.60">
    <property type="entry name" value="FAD/NAD(P)-binding domain"/>
    <property type="match status" value="1"/>
</dbReference>
<dbReference type="PROSITE" id="PS51257">
    <property type="entry name" value="PROKAR_LIPOPROTEIN"/>
    <property type="match status" value="1"/>
</dbReference>
<dbReference type="Pfam" id="PF01266">
    <property type="entry name" value="DAO"/>
    <property type="match status" value="1"/>
</dbReference>
<evidence type="ECO:0000256" key="5">
    <source>
        <dbReference type="ARBA" id="ARBA00023002"/>
    </source>
</evidence>
<dbReference type="Gene3D" id="3.30.9.10">
    <property type="entry name" value="D-Amino Acid Oxidase, subunit A, domain 2"/>
    <property type="match status" value="1"/>
</dbReference>
<feature type="domain" description="Alpha-glycerophosphate oxidase C-terminal" evidence="7">
    <location>
        <begin position="402"/>
        <end position="524"/>
    </location>
</feature>
<dbReference type="PANTHER" id="PTHR11985:SF15">
    <property type="entry name" value="GLYCEROL-3-PHOSPHATE DEHYDROGENASE, MITOCHONDRIAL"/>
    <property type="match status" value="1"/>
</dbReference>
<evidence type="ECO:0000256" key="4">
    <source>
        <dbReference type="ARBA" id="ARBA00022827"/>
    </source>
</evidence>
<organism evidence="8 9">
    <name type="scientific">Flavilitoribacter nigricans (strain ATCC 23147 / DSM 23189 / NBRC 102662 / NCIMB 1420 / SS-2)</name>
    <name type="common">Lewinella nigricans</name>
    <dbReference type="NCBI Taxonomy" id="1122177"/>
    <lineage>
        <taxon>Bacteria</taxon>
        <taxon>Pseudomonadati</taxon>
        <taxon>Bacteroidota</taxon>
        <taxon>Saprospiria</taxon>
        <taxon>Saprospirales</taxon>
        <taxon>Lewinellaceae</taxon>
        <taxon>Flavilitoribacter</taxon>
    </lineage>
</organism>
<dbReference type="Proteomes" id="UP000223913">
    <property type="component" value="Unassembled WGS sequence"/>
</dbReference>
<dbReference type="OrthoDB" id="9766796at2"/>
<dbReference type="AlphaFoldDB" id="A0A2D0N5K8"/>
<dbReference type="InterPro" id="IPR038299">
    <property type="entry name" value="DAO_C_sf"/>
</dbReference>
<evidence type="ECO:0000256" key="3">
    <source>
        <dbReference type="ARBA" id="ARBA00022630"/>
    </source>
</evidence>
<keyword evidence="3" id="KW-0285">Flavoprotein</keyword>
<evidence type="ECO:0000256" key="2">
    <source>
        <dbReference type="ARBA" id="ARBA00007330"/>
    </source>
</evidence>
<sequence length="552" mass="62061">MTREENLGQLKTETFDICIIGAGASGAGCALDAALRGFKVALIEKKDFSSGTSSRSTKLVHGGVRYLEQAFKKFDFAQLRQVRHGLEERHYVIRNAPHLARPLALLTPVATWLSGLYFTIGLKLYSWIAGRRDTLPSSEWLSKKQALKRMPGLNGKILHSAVLYYDGQLNDARYCLALVHSADEAGAAVLNYAEVTGFDKDDSGQLESARILDGLSGEEYRIKAKLFINCTGPYSDHIRLMANPEQESRIRPSKGVHLMLPYDTLGSEAAMLIPETKDGRVVFAIPFEDKVLLGTTDTDYRQLDEEPILEKQEVDYLLETLNRYLDQPVKTSDVKAGFGGLRPLVAASSREDTKSLLRDHMVEHDQASGLLSLLGGKWTTYRLMAKDTIDKACRILDIDADCRTSDHYLVGGEGYDFAEWRQLARQYGFGEDTARHLLHNYGSRARQVAAYCDADPTLSVRLHENYPYIKAEVVYQVEEEMARTPRDILARRIRLEILDWRVAHQITPEVSALIGSKMGWSEEEVRSYARAYQEELEKWMKAAELPELVSGS</sequence>
<dbReference type="Pfam" id="PF16901">
    <property type="entry name" value="DAO_C"/>
    <property type="match status" value="1"/>
</dbReference>
<dbReference type="InterPro" id="IPR036188">
    <property type="entry name" value="FAD/NAD-bd_sf"/>
</dbReference>
<evidence type="ECO:0000259" key="7">
    <source>
        <dbReference type="Pfam" id="PF16901"/>
    </source>
</evidence>
<evidence type="ECO:0000259" key="6">
    <source>
        <dbReference type="Pfam" id="PF01266"/>
    </source>
</evidence>
<dbReference type="PRINTS" id="PR01001">
    <property type="entry name" value="FADG3PDH"/>
</dbReference>
<dbReference type="PANTHER" id="PTHR11985">
    <property type="entry name" value="GLYCEROL-3-PHOSPHATE DEHYDROGENASE"/>
    <property type="match status" value="1"/>
</dbReference>
<feature type="domain" description="FAD dependent oxidoreductase" evidence="6">
    <location>
        <begin position="16"/>
        <end position="381"/>
    </location>
</feature>
<dbReference type="PROSITE" id="PS00978">
    <property type="entry name" value="FAD_G3PDH_2"/>
    <property type="match status" value="1"/>
</dbReference>
<dbReference type="EMBL" id="PDUD01000030">
    <property type="protein sequence ID" value="PHN03666.1"/>
    <property type="molecule type" value="Genomic_DNA"/>
</dbReference>
<evidence type="ECO:0000313" key="8">
    <source>
        <dbReference type="EMBL" id="PHN03666.1"/>
    </source>
</evidence>
<gene>
    <name evidence="8" type="ORF">CRP01_25790</name>
</gene>
<dbReference type="InterPro" id="IPR000447">
    <property type="entry name" value="G3P_DH_FAD-dep"/>
</dbReference>
<protein>
    <submittedName>
        <fullName evidence="8">FAD-dependent oxidoreductase</fullName>
    </submittedName>
</protein>
<dbReference type="InterPro" id="IPR006076">
    <property type="entry name" value="FAD-dep_OxRdtase"/>
</dbReference>
<name>A0A2D0N5K8_FLAN2</name>
<dbReference type="RefSeq" id="WP_099152994.1">
    <property type="nucleotide sequence ID" value="NZ_PDUD01000030.1"/>
</dbReference>
<comment type="similarity">
    <text evidence="2">Belongs to the FAD-dependent glycerol-3-phosphate dehydrogenase family.</text>
</comment>
<dbReference type="SUPFAM" id="SSF51905">
    <property type="entry name" value="FAD/NAD(P)-binding domain"/>
    <property type="match status" value="1"/>
</dbReference>
<dbReference type="InterPro" id="IPR031656">
    <property type="entry name" value="DAO_C"/>
</dbReference>
<comment type="cofactor">
    <cofactor evidence="1">
        <name>FAD</name>
        <dbReference type="ChEBI" id="CHEBI:57692"/>
    </cofactor>
</comment>
<evidence type="ECO:0000313" key="9">
    <source>
        <dbReference type="Proteomes" id="UP000223913"/>
    </source>
</evidence>
<keyword evidence="5" id="KW-0560">Oxidoreductase</keyword>